<dbReference type="AlphaFoldDB" id="A0A365PBV6"/>
<sequence>MRKSVFAAAIAAGTLLLSGCTADSQGDATATSSAPAEVAPLAAEDVWVKAADPNGAETEHSGGEMNGQAEVMTPVFGTLRNQSDSDLRLIGASSDVSEQAELHETVPGPTGAATMQKREEGFAIPPGGELILAPGGNHVMLIGLRGPITTGQQVTITLELDDGNSTEMVVSGRSFEGGNEKYQGGE</sequence>
<evidence type="ECO:0000313" key="3">
    <source>
        <dbReference type="Proteomes" id="UP000252187"/>
    </source>
</evidence>
<reference evidence="2 3" key="1">
    <citation type="submission" date="2018-06" db="EMBL/GenBank/DDBJ databases">
        <title>Whole genome sequencing of four bacterial strains from South Shetland trench revealing bio-synthetic gene clusters.</title>
        <authorList>
            <person name="Abdel-Mageed W.M."/>
            <person name="Lehri B."/>
            <person name="Jarmusch S.A."/>
            <person name="Miranda K."/>
            <person name="Goodfellow M."/>
            <person name="Jaspars M."/>
            <person name="Karlyshev A.V."/>
        </authorList>
    </citation>
    <scope>NUCLEOTIDE SEQUENCE [LARGE SCALE GENOMIC DNA]</scope>
    <source>
        <strain evidence="2 3">SST1</strain>
    </source>
</reference>
<dbReference type="SUPFAM" id="SSF110087">
    <property type="entry name" value="DR1885-like metal-binding protein"/>
    <property type="match status" value="1"/>
</dbReference>
<feature type="signal peptide" evidence="1">
    <location>
        <begin position="1"/>
        <end position="22"/>
    </location>
</feature>
<accession>A0A365PBV6</accession>
<dbReference type="PANTHER" id="PTHR36302:SF1">
    <property type="entry name" value="COPPER CHAPERONE PCU(A)C"/>
    <property type="match status" value="1"/>
</dbReference>
<evidence type="ECO:0000256" key="1">
    <source>
        <dbReference type="SAM" id="SignalP"/>
    </source>
</evidence>
<proteinExistence type="predicted"/>
<dbReference type="PROSITE" id="PS51257">
    <property type="entry name" value="PROKAR_LIPOPROTEIN"/>
    <property type="match status" value="1"/>
</dbReference>
<dbReference type="Proteomes" id="UP000252187">
    <property type="component" value="Unassembled WGS sequence"/>
</dbReference>
<dbReference type="PANTHER" id="PTHR36302">
    <property type="entry name" value="BLR7088 PROTEIN"/>
    <property type="match status" value="1"/>
</dbReference>
<feature type="chain" id="PRO_5038807688" evidence="1">
    <location>
        <begin position="23"/>
        <end position="186"/>
    </location>
</feature>
<dbReference type="Pfam" id="PF04314">
    <property type="entry name" value="PCuAC"/>
    <property type="match status" value="1"/>
</dbReference>
<keyword evidence="1" id="KW-0732">Signal</keyword>
<name>A0A365PBV6_9ACTN</name>
<protein>
    <submittedName>
        <fullName evidence="2">Copper chaperone PCu(A)C</fullName>
    </submittedName>
</protein>
<dbReference type="InterPro" id="IPR058248">
    <property type="entry name" value="Lxx211020-like"/>
</dbReference>
<dbReference type="EMBL" id="QNTT01000013">
    <property type="protein sequence ID" value="RBA37467.1"/>
    <property type="molecule type" value="Genomic_DNA"/>
</dbReference>
<evidence type="ECO:0000313" key="2">
    <source>
        <dbReference type="EMBL" id="RBA37467.1"/>
    </source>
</evidence>
<gene>
    <name evidence="2" type="ORF">DQ226_06875</name>
</gene>
<comment type="caution">
    <text evidence="2">The sequence shown here is derived from an EMBL/GenBank/DDBJ whole genome shotgun (WGS) entry which is preliminary data.</text>
</comment>
<dbReference type="Gene3D" id="2.60.40.1890">
    <property type="entry name" value="PCu(A)C copper chaperone"/>
    <property type="match status" value="1"/>
</dbReference>
<dbReference type="InterPro" id="IPR036182">
    <property type="entry name" value="PCuAC_sf"/>
</dbReference>
<dbReference type="InterPro" id="IPR007410">
    <property type="entry name" value="LpqE-like"/>
</dbReference>
<organism evidence="2 3">
    <name type="scientific">Dietzia maris</name>
    <dbReference type="NCBI Taxonomy" id="37915"/>
    <lineage>
        <taxon>Bacteria</taxon>
        <taxon>Bacillati</taxon>
        <taxon>Actinomycetota</taxon>
        <taxon>Actinomycetes</taxon>
        <taxon>Mycobacteriales</taxon>
        <taxon>Dietziaceae</taxon>
        <taxon>Dietzia</taxon>
    </lineage>
</organism>